<accession>A6HUZ6</accession>
<dbReference type="AlphaFoldDB" id="A6HUZ6"/>
<evidence type="ECO:0000313" key="2">
    <source>
        <dbReference type="Proteomes" id="UP000234681"/>
    </source>
</evidence>
<name>A6HUZ6_RAT</name>
<protein>
    <submittedName>
        <fullName evidence="1">RCG28534</fullName>
    </submittedName>
</protein>
<proteinExistence type="predicted"/>
<organism evidence="1 2">
    <name type="scientific">Rattus norvegicus</name>
    <name type="common">Rat</name>
    <dbReference type="NCBI Taxonomy" id="10116"/>
    <lineage>
        <taxon>Eukaryota</taxon>
        <taxon>Metazoa</taxon>
        <taxon>Chordata</taxon>
        <taxon>Craniata</taxon>
        <taxon>Vertebrata</taxon>
        <taxon>Euteleostomi</taxon>
        <taxon>Mammalia</taxon>
        <taxon>Eutheria</taxon>
        <taxon>Euarchontoglires</taxon>
        <taxon>Glires</taxon>
        <taxon>Rodentia</taxon>
        <taxon>Myomorpha</taxon>
        <taxon>Muroidea</taxon>
        <taxon>Muridae</taxon>
        <taxon>Murinae</taxon>
        <taxon>Rattus</taxon>
    </lineage>
</organism>
<reference evidence="2" key="1">
    <citation type="submission" date="2005-09" db="EMBL/GenBank/DDBJ databases">
        <authorList>
            <person name="Mural R.J."/>
            <person name="Li P.W."/>
            <person name="Adams M.D."/>
            <person name="Amanatides P.G."/>
            <person name="Baden-Tillson H."/>
            <person name="Barnstead M."/>
            <person name="Chin S.H."/>
            <person name="Dew I."/>
            <person name="Evans C.A."/>
            <person name="Ferriera S."/>
            <person name="Flanigan M."/>
            <person name="Fosler C."/>
            <person name="Glodek A."/>
            <person name="Gu Z."/>
            <person name="Holt R.A."/>
            <person name="Jennings D."/>
            <person name="Kraft C.L."/>
            <person name="Lu F."/>
            <person name="Nguyen T."/>
            <person name="Nusskern D.R."/>
            <person name="Pfannkoch C.M."/>
            <person name="Sitter C."/>
            <person name="Sutton G.G."/>
            <person name="Venter J.C."/>
            <person name="Wang Z."/>
            <person name="Woodage T."/>
            <person name="Zheng X.H."/>
            <person name="Zhong F."/>
        </authorList>
    </citation>
    <scope>NUCLEOTIDE SEQUENCE [LARGE SCALE GENOMIC DNA]</scope>
    <source>
        <strain>BN</strain>
        <strain evidence="2">Sprague-Dawley</strain>
    </source>
</reference>
<sequence>MLNCPFIRILEGRKAIPTSARVRGLAWHRSLTALQVKHMGREPPALGRALPLHTGKGLAHVSVQPSQLHTQQGCTGLLMSGRAHLSFLSPSHQREKEHEL</sequence>
<dbReference type="Proteomes" id="UP000234681">
    <property type="component" value="Chromosome 2"/>
</dbReference>
<gene>
    <name evidence="1" type="ORF">rCG_28534</name>
</gene>
<dbReference type="EMBL" id="CH473952">
    <property type="protein sequence ID" value="EDL81932.1"/>
    <property type="molecule type" value="Genomic_DNA"/>
</dbReference>
<evidence type="ECO:0000313" key="1">
    <source>
        <dbReference type="EMBL" id="EDL81932.1"/>
    </source>
</evidence>